<feature type="compositionally biased region" description="Basic and acidic residues" evidence="1">
    <location>
        <begin position="458"/>
        <end position="467"/>
    </location>
</feature>
<feature type="compositionally biased region" description="Polar residues" evidence="1">
    <location>
        <begin position="9"/>
        <end position="23"/>
    </location>
</feature>
<feature type="compositionally biased region" description="Low complexity" evidence="1">
    <location>
        <begin position="768"/>
        <end position="777"/>
    </location>
</feature>
<feature type="compositionally biased region" description="Polar residues" evidence="1">
    <location>
        <begin position="805"/>
        <end position="822"/>
    </location>
</feature>
<feature type="region of interest" description="Disordered" evidence="1">
    <location>
        <begin position="929"/>
        <end position="992"/>
    </location>
</feature>
<feature type="compositionally biased region" description="Basic residues" evidence="1">
    <location>
        <begin position="190"/>
        <end position="203"/>
    </location>
</feature>
<feature type="region of interest" description="Disordered" evidence="1">
    <location>
        <begin position="618"/>
        <end position="780"/>
    </location>
</feature>
<feature type="region of interest" description="Disordered" evidence="1">
    <location>
        <begin position="799"/>
        <end position="910"/>
    </location>
</feature>
<reference evidence="2" key="1">
    <citation type="submission" date="2021-01" db="EMBL/GenBank/DDBJ databases">
        <authorList>
            <person name="Kaushik A."/>
        </authorList>
    </citation>
    <scope>NUCLEOTIDE SEQUENCE</scope>
    <source>
        <strain evidence="2">AG1-1C</strain>
    </source>
</reference>
<feature type="compositionally biased region" description="Low complexity" evidence="1">
    <location>
        <begin position="105"/>
        <end position="117"/>
    </location>
</feature>
<evidence type="ECO:0000256" key="1">
    <source>
        <dbReference type="SAM" id="MobiDB-lite"/>
    </source>
</evidence>
<sequence>MTPRKKNASKTSPSKQSTINNFFRSKPKHAATSARPRRLAQSSLAARPLRSNRSPDLEILDLTQSTSPAKESNSPPSAKKRKIKATLPDRSPIRGARQSPLPQASSRSPSPTSYISRKVMESELGGSANSALVSPTPCQTERSLDTLEFDPDESIESSQTQYIHLAFTPPSQRILNVEQERVPAPVFTHARNKQKSQKPRFTRKSPGPTNATEEGRSIIVIPSSQGEVSEPSTPRKRDRAMLDQRVAKHTPLKAVPSNVVNHSANLHKMQRPMTTMLPLVHPISTNTPSKSHLTMANPFTPNFSSPRPIPTPLYSSDRMPSSDGDPSLEATELGTVESPPKSSKTPTAAAGLHLYAPSSRPPGQNTPRQRAATPLLPIYNINPNPPQTPGRAAQHIPPSSPANFPSPGGLMSSLGFEAPRNTSNAPPLGVINHSNTNGAEKLTSAHVSSDPPNSDGDIPGHHPREVAHSQLQEAGTPRRSRSSSLTIIPSSQPLHDSSPPPEYDLDPKRHLFNQSRMQSFNQPPVPVQSPGGFDSRLPTNSSRPYFTAETHQSPAHSSQSLPPSQSPIKGGQFDPNQSAAGMRGVFGMLGFGSEADHGGQSEAHRGAVDEEMDAHVPLLYDLPPSSPPPQTPTRRESRESSPDSYLIPASGRKGKTNRRVGKTPTLNSPLIRAFEAAKKRSKTATPSVVRRSASKTSQVASSPILHTRLDDMDLDSSPVRGSPSGNKRSPLKVSKSKADIRIPHTPTLTGRLQKAPLAAQSKGNQNARQTRTSTSTQIRKLVDQEVVDSSDAEEMDIDIQPSPVFPTSTRATAGSRGNTKSTKPIMPTTPRRYRSLTRPPEELKGQEHTLETPAGEERLPNSVSPSPIHTHPSPVRSTRYSSPPILENTQTQEESETPWESLRPSQSVSQVYERQLIEEAERERRLRMEQNAEKQEAKVLVEESPDTEKDDEAERTKCAQPWEQQESQDQEPARPVTISLDPRSPSNVPNEPPYVSLPHWFSTPKSRCMAEKQHYVVTPTRVTRRTPARATPSRNSMTPSSMMRGDGPDEEYTYVEETFNPTESQQSFLNRILLGNSNEID</sequence>
<protein>
    <submittedName>
        <fullName evidence="2">Uncharacterized protein</fullName>
    </submittedName>
</protein>
<evidence type="ECO:0000313" key="2">
    <source>
        <dbReference type="EMBL" id="CAE6366741.1"/>
    </source>
</evidence>
<feature type="compositionally biased region" description="Polar residues" evidence="1">
    <location>
        <begin position="62"/>
        <end position="76"/>
    </location>
</feature>
<feature type="compositionally biased region" description="Basic and acidic residues" evidence="1">
    <location>
        <begin position="929"/>
        <end position="941"/>
    </location>
</feature>
<feature type="compositionally biased region" description="Polar residues" evidence="1">
    <location>
        <begin position="127"/>
        <end position="138"/>
    </location>
</feature>
<feature type="compositionally biased region" description="Basic and acidic residues" evidence="1">
    <location>
        <begin position="839"/>
        <end position="859"/>
    </location>
</feature>
<evidence type="ECO:0000313" key="3">
    <source>
        <dbReference type="Proteomes" id="UP000663846"/>
    </source>
</evidence>
<feature type="compositionally biased region" description="Low complexity" evidence="1">
    <location>
        <begin position="482"/>
        <end position="494"/>
    </location>
</feature>
<comment type="caution">
    <text evidence="2">The sequence shown here is derived from an EMBL/GenBank/DDBJ whole genome shotgun (WGS) entry which is preliminary data.</text>
</comment>
<feature type="compositionally biased region" description="Basic residues" evidence="1">
    <location>
        <begin position="652"/>
        <end position="661"/>
    </location>
</feature>
<feature type="compositionally biased region" description="Polar residues" evidence="1">
    <location>
        <begin position="222"/>
        <end position="232"/>
    </location>
</feature>
<feature type="compositionally biased region" description="Polar residues" evidence="1">
    <location>
        <begin position="296"/>
        <end position="305"/>
    </location>
</feature>
<proteinExistence type="predicted"/>
<feature type="compositionally biased region" description="Polar residues" evidence="1">
    <location>
        <begin position="875"/>
        <end position="892"/>
    </location>
</feature>
<feature type="compositionally biased region" description="Low complexity" evidence="1">
    <location>
        <begin position="552"/>
        <end position="567"/>
    </location>
</feature>
<accession>A0A8H2WCE4</accession>
<dbReference type="AlphaFoldDB" id="A0A8H2WCE4"/>
<name>A0A8H2WCE4_9AGAM</name>
<feature type="compositionally biased region" description="Polar residues" evidence="1">
    <location>
        <begin position="512"/>
        <end position="522"/>
    </location>
</feature>
<dbReference type="EMBL" id="CAJMWS010000111">
    <property type="protein sequence ID" value="CAE6366741.1"/>
    <property type="molecule type" value="Genomic_DNA"/>
</dbReference>
<feature type="region of interest" description="Disordered" evidence="1">
    <location>
        <begin position="376"/>
        <end position="581"/>
    </location>
</feature>
<organism evidence="2 3">
    <name type="scientific">Rhizoctonia solani</name>
    <dbReference type="NCBI Taxonomy" id="456999"/>
    <lineage>
        <taxon>Eukaryota</taxon>
        <taxon>Fungi</taxon>
        <taxon>Dikarya</taxon>
        <taxon>Basidiomycota</taxon>
        <taxon>Agaricomycotina</taxon>
        <taxon>Agaricomycetes</taxon>
        <taxon>Cantharellales</taxon>
        <taxon>Ceratobasidiaceae</taxon>
        <taxon>Rhizoctonia</taxon>
    </lineage>
</organism>
<feature type="region of interest" description="Disordered" evidence="1">
    <location>
        <begin position="189"/>
        <end position="238"/>
    </location>
</feature>
<dbReference type="Proteomes" id="UP000663846">
    <property type="component" value="Unassembled WGS sequence"/>
</dbReference>
<gene>
    <name evidence="2" type="ORF">RDB_LOCUS22668</name>
</gene>
<feature type="region of interest" description="Disordered" evidence="1">
    <location>
        <begin position="1020"/>
        <end position="1049"/>
    </location>
</feature>
<feature type="region of interest" description="Disordered" evidence="1">
    <location>
        <begin position="1"/>
        <end position="138"/>
    </location>
</feature>
<feature type="region of interest" description="Disordered" evidence="1">
    <location>
        <begin position="296"/>
        <end position="347"/>
    </location>
</feature>